<gene>
    <name evidence="1" type="ORF">R1flu_016810</name>
</gene>
<protein>
    <submittedName>
        <fullName evidence="1">Uncharacterized protein</fullName>
    </submittedName>
</protein>
<sequence>MTSSYILNVYFCVFCLGARRWKSYSCTLMSASVKIDARVVDDHAVFDARDRGLLCADVDDAAGGEARAKRGGQRLLDKAHARVVEGYQGHVEQCKDVFALVIVWDDDDAAVLGNVAAGSNFSFDLGSDGIVENGPCAYSCACVSSVRWTARLTSWRRRRPSASQARWDTGLPVFCSEKKDHSVLTGCSLDCIKVLVAQRDQLLEEAIIDLGT</sequence>
<keyword evidence="2" id="KW-1185">Reference proteome</keyword>
<accession>A0ABD1YQZ9</accession>
<name>A0ABD1YQZ9_9MARC</name>
<evidence type="ECO:0000313" key="2">
    <source>
        <dbReference type="Proteomes" id="UP001605036"/>
    </source>
</evidence>
<organism evidence="1 2">
    <name type="scientific">Riccia fluitans</name>
    <dbReference type="NCBI Taxonomy" id="41844"/>
    <lineage>
        <taxon>Eukaryota</taxon>
        <taxon>Viridiplantae</taxon>
        <taxon>Streptophyta</taxon>
        <taxon>Embryophyta</taxon>
        <taxon>Marchantiophyta</taxon>
        <taxon>Marchantiopsida</taxon>
        <taxon>Marchantiidae</taxon>
        <taxon>Marchantiales</taxon>
        <taxon>Ricciaceae</taxon>
        <taxon>Riccia</taxon>
    </lineage>
</organism>
<proteinExistence type="predicted"/>
<evidence type="ECO:0000313" key="1">
    <source>
        <dbReference type="EMBL" id="KAL2632124.1"/>
    </source>
</evidence>
<comment type="caution">
    <text evidence="1">The sequence shown here is derived from an EMBL/GenBank/DDBJ whole genome shotgun (WGS) entry which is preliminary data.</text>
</comment>
<dbReference type="EMBL" id="JBHFFA010000004">
    <property type="protein sequence ID" value="KAL2632124.1"/>
    <property type="molecule type" value="Genomic_DNA"/>
</dbReference>
<dbReference type="AlphaFoldDB" id="A0ABD1YQZ9"/>
<reference evidence="1 2" key="1">
    <citation type="submission" date="2024-09" db="EMBL/GenBank/DDBJ databases">
        <title>Chromosome-scale assembly of Riccia fluitans.</title>
        <authorList>
            <person name="Paukszto L."/>
            <person name="Sawicki J."/>
            <person name="Karawczyk K."/>
            <person name="Piernik-Szablinska J."/>
            <person name="Szczecinska M."/>
            <person name="Mazdziarz M."/>
        </authorList>
    </citation>
    <scope>NUCLEOTIDE SEQUENCE [LARGE SCALE GENOMIC DNA]</scope>
    <source>
        <strain evidence="1">Rf_01</strain>
        <tissue evidence="1">Aerial parts of the thallus</tissue>
    </source>
</reference>
<dbReference type="Proteomes" id="UP001605036">
    <property type="component" value="Unassembled WGS sequence"/>
</dbReference>